<name>A0A9W8JRZ2_9AGAR</name>
<accession>A0A9W8JRZ2</accession>
<dbReference type="OrthoDB" id="10341542at2759"/>
<feature type="compositionally biased region" description="Low complexity" evidence="1">
    <location>
        <begin position="1"/>
        <end position="25"/>
    </location>
</feature>
<dbReference type="AlphaFoldDB" id="A0A9W8JRZ2"/>
<evidence type="ECO:0000313" key="3">
    <source>
        <dbReference type="Proteomes" id="UP001140091"/>
    </source>
</evidence>
<reference evidence="2" key="1">
    <citation type="submission" date="2022-06" db="EMBL/GenBank/DDBJ databases">
        <title>Genome Sequence of Candolleomyces eurysporus.</title>
        <authorList>
            <person name="Buettner E."/>
        </authorList>
    </citation>
    <scope>NUCLEOTIDE SEQUENCE</scope>
    <source>
        <strain evidence="2">VTCC 930004</strain>
    </source>
</reference>
<keyword evidence="3" id="KW-1185">Reference proteome</keyword>
<evidence type="ECO:0000256" key="1">
    <source>
        <dbReference type="SAM" id="MobiDB-lite"/>
    </source>
</evidence>
<comment type="caution">
    <text evidence="2">The sequence shown here is derived from an EMBL/GenBank/DDBJ whole genome shotgun (WGS) entry which is preliminary data.</text>
</comment>
<evidence type="ECO:0000313" key="2">
    <source>
        <dbReference type="EMBL" id="KAJ2935725.1"/>
    </source>
</evidence>
<feature type="non-terminal residue" evidence="2">
    <location>
        <position position="148"/>
    </location>
</feature>
<sequence>MSIVHSSAPSSSHISQHSSWDGSSSAPQATDPVWQASSDSQTLERSLLFSARGSDAPDSSSQVKSLEWEIQTATSLIREFERAWFNYHQAEGSKGSTQAYANYVDAVEITRLLDAAHDSLSPIVKVLIEFQLEMSPFLHRTHAKNKKD</sequence>
<organism evidence="2 3">
    <name type="scientific">Candolleomyces eurysporus</name>
    <dbReference type="NCBI Taxonomy" id="2828524"/>
    <lineage>
        <taxon>Eukaryota</taxon>
        <taxon>Fungi</taxon>
        <taxon>Dikarya</taxon>
        <taxon>Basidiomycota</taxon>
        <taxon>Agaricomycotina</taxon>
        <taxon>Agaricomycetes</taxon>
        <taxon>Agaricomycetidae</taxon>
        <taxon>Agaricales</taxon>
        <taxon>Agaricineae</taxon>
        <taxon>Psathyrellaceae</taxon>
        <taxon>Candolleomyces</taxon>
    </lineage>
</organism>
<dbReference type="Proteomes" id="UP001140091">
    <property type="component" value="Unassembled WGS sequence"/>
</dbReference>
<dbReference type="EMBL" id="JANBPK010000374">
    <property type="protein sequence ID" value="KAJ2935725.1"/>
    <property type="molecule type" value="Genomic_DNA"/>
</dbReference>
<protein>
    <submittedName>
        <fullName evidence="2">Uncharacterized protein</fullName>
    </submittedName>
</protein>
<proteinExistence type="predicted"/>
<gene>
    <name evidence="2" type="ORF">H1R20_g1368</name>
</gene>
<feature type="region of interest" description="Disordered" evidence="1">
    <location>
        <begin position="1"/>
        <end position="39"/>
    </location>
</feature>